<protein>
    <recommendedName>
        <fullName evidence="3">DUF3996 domain-containing protein</fullName>
    </recommendedName>
</protein>
<name>A0A7C4S1F8_UNCW3</name>
<proteinExistence type="predicted"/>
<organism evidence="2">
    <name type="scientific">candidate division WOR-3 bacterium</name>
    <dbReference type="NCBI Taxonomy" id="2052148"/>
    <lineage>
        <taxon>Bacteria</taxon>
        <taxon>Bacteria division WOR-3</taxon>
    </lineage>
</organism>
<gene>
    <name evidence="2" type="ORF">ENT60_02085</name>
    <name evidence="1" type="ORF">ENU28_03980</name>
</gene>
<comment type="caution">
    <text evidence="2">The sequence shown here is derived from an EMBL/GenBank/DDBJ whole genome shotgun (WGS) entry which is preliminary data.</text>
</comment>
<dbReference type="EMBL" id="DTBX01000140">
    <property type="protein sequence ID" value="HGQ55605.1"/>
    <property type="molecule type" value="Genomic_DNA"/>
</dbReference>
<evidence type="ECO:0000313" key="2">
    <source>
        <dbReference type="EMBL" id="HGU47336.1"/>
    </source>
</evidence>
<sequence length="173" mass="19862">MKRDIFIFLLIIGIGNFFTYGSEVLGKEKNTLEDFSRNGVYFEIGGQGLIFSLNYDYRFITNSTFRIGASFFLFGYGFPLSLNFITDNNSSHHFEAGIGVMWLKASSLWGEAKSEFIPNCCLGYRYQPIKKSVLLRVSFTPFFNFKEERDRLGNQIKKLEIKPWGGFSVGLTF</sequence>
<reference evidence="2" key="1">
    <citation type="journal article" date="2020" name="mSystems">
        <title>Genome- and Community-Level Interaction Insights into Carbon Utilization and Element Cycling Functions of Hydrothermarchaeota in Hydrothermal Sediment.</title>
        <authorList>
            <person name="Zhou Z."/>
            <person name="Liu Y."/>
            <person name="Xu W."/>
            <person name="Pan J."/>
            <person name="Luo Z.H."/>
            <person name="Li M."/>
        </authorList>
    </citation>
    <scope>NUCLEOTIDE SEQUENCE [LARGE SCALE GENOMIC DNA]</scope>
    <source>
        <strain evidence="2">SpSt-594</strain>
        <strain evidence="1">SpSt-655</strain>
    </source>
</reference>
<evidence type="ECO:0008006" key="3">
    <source>
        <dbReference type="Google" id="ProtNLM"/>
    </source>
</evidence>
<evidence type="ECO:0000313" key="1">
    <source>
        <dbReference type="EMBL" id="HGQ55605.1"/>
    </source>
</evidence>
<accession>A0A7C4S1F8</accession>
<dbReference type="EMBL" id="DSZH01000095">
    <property type="protein sequence ID" value="HGU47336.1"/>
    <property type="molecule type" value="Genomic_DNA"/>
</dbReference>
<dbReference type="AlphaFoldDB" id="A0A7C4S1F8"/>